<dbReference type="GO" id="GO:0046503">
    <property type="term" value="P:glycerolipid catabolic process"/>
    <property type="evidence" value="ECO:0007669"/>
    <property type="project" value="TreeGrafter"/>
</dbReference>
<keyword evidence="2" id="KW-0378">Hydrolase</keyword>
<dbReference type="GO" id="GO:0004806">
    <property type="term" value="F:triacylglycerol lipase activity"/>
    <property type="evidence" value="ECO:0007669"/>
    <property type="project" value="TreeGrafter"/>
</dbReference>
<evidence type="ECO:0000313" key="2">
    <source>
        <dbReference type="EMBL" id="CRZ15773.1"/>
    </source>
</evidence>
<organism evidence="2 3">
    <name type="scientific">Mycolicibacterium neworleansense</name>
    <dbReference type="NCBI Taxonomy" id="146018"/>
    <lineage>
        <taxon>Bacteria</taxon>
        <taxon>Bacillati</taxon>
        <taxon>Actinomycetota</taxon>
        <taxon>Actinomycetes</taxon>
        <taxon>Mycobacteriales</taxon>
        <taxon>Mycobacteriaceae</taxon>
        <taxon>Mycolicibacterium</taxon>
    </lineage>
</organism>
<dbReference type="Pfam" id="PF00561">
    <property type="entry name" value="Abhydrolase_1"/>
    <property type="match status" value="1"/>
</dbReference>
<feature type="domain" description="AB hydrolase-1" evidence="1">
    <location>
        <begin position="28"/>
        <end position="137"/>
    </location>
</feature>
<dbReference type="STRING" id="146018.BN2156_02636"/>
<sequence length="269" mass="28006">MTASSSLSTHSVSVPGAHLHYEVRGSGPLLLILGAPMASAEFVPLAHALAGDHTVVTADPRGVARSAVDDPNQDSTPELRADDVAAILDDLGAASADVFGSSGGAVTGLALVDRHPGRVGTLVAHEPPLLELLPDAAEQRAATEDIIATFSRDGMFAAWGKFMANAGFDVPADAPRMPAPSEQDLRDAAHFFDHELRATTRYLPDIEALKNGRVVLGLGEASGHLLTQRTTMALADLLGVRPVMFPGDHGGFMGAPGAFADVLRVVLRS</sequence>
<reference evidence="3" key="1">
    <citation type="submission" date="2015-07" db="EMBL/GenBank/DDBJ databases">
        <authorList>
            <person name="Urmite Genomes"/>
        </authorList>
    </citation>
    <scope>NUCLEOTIDE SEQUENCE [LARGE SCALE GENOMIC DNA]</scope>
    <source>
        <strain evidence="3">type strain: ATCC 49404</strain>
    </source>
</reference>
<dbReference type="InterPro" id="IPR029058">
    <property type="entry name" value="AB_hydrolase_fold"/>
</dbReference>
<dbReference type="EMBL" id="CWKH01000001">
    <property type="protein sequence ID" value="CRZ15773.1"/>
    <property type="molecule type" value="Genomic_DNA"/>
</dbReference>
<dbReference type="PANTHER" id="PTHR43433:SF5">
    <property type="entry name" value="AB HYDROLASE-1 DOMAIN-CONTAINING PROTEIN"/>
    <property type="match status" value="1"/>
</dbReference>
<dbReference type="Proteomes" id="UP000199147">
    <property type="component" value="Unassembled WGS sequence"/>
</dbReference>
<dbReference type="Gene3D" id="3.40.50.1820">
    <property type="entry name" value="alpha/beta hydrolase"/>
    <property type="match status" value="1"/>
</dbReference>
<keyword evidence="3" id="KW-1185">Reference proteome</keyword>
<dbReference type="InterPro" id="IPR000073">
    <property type="entry name" value="AB_hydrolase_1"/>
</dbReference>
<gene>
    <name evidence="2" type="ORF">BN2156_02636</name>
</gene>
<dbReference type="SUPFAM" id="SSF53474">
    <property type="entry name" value="alpha/beta-Hydrolases"/>
    <property type="match status" value="1"/>
</dbReference>
<dbReference type="PANTHER" id="PTHR43433">
    <property type="entry name" value="HYDROLASE, ALPHA/BETA FOLD FAMILY PROTEIN"/>
    <property type="match status" value="1"/>
</dbReference>
<accession>A0A0H5RP90</accession>
<proteinExistence type="predicted"/>
<dbReference type="RefSeq" id="WP_090514384.1">
    <property type="nucleotide sequence ID" value="NZ_CWKH01000001.1"/>
</dbReference>
<dbReference type="AlphaFoldDB" id="A0A0H5RP90"/>
<evidence type="ECO:0000313" key="3">
    <source>
        <dbReference type="Proteomes" id="UP000199147"/>
    </source>
</evidence>
<dbReference type="OrthoDB" id="3210164at2"/>
<evidence type="ECO:0000259" key="1">
    <source>
        <dbReference type="Pfam" id="PF00561"/>
    </source>
</evidence>
<dbReference type="InterPro" id="IPR050471">
    <property type="entry name" value="AB_hydrolase"/>
</dbReference>
<protein>
    <submittedName>
        <fullName evidence="2">Alpha/beta hydrolase</fullName>
    </submittedName>
</protein>
<name>A0A0H5RP90_9MYCO</name>